<sequence length="165" mass="18685">MMLRTHIRPIQQQDYPQVQSVYQKGIETGNATFQTMVKDWEGWQKSVLPHTGYAAFEGETVMGWVSLSPVSDRCAYKGVAELSIYIAPEYQGKGIGKQLLKFILERAEELGIWTLQAGVFPENIESTRLHTGCGFRVVGTRAKIGKLNGVWRDVTLFERRSSKIF</sequence>
<dbReference type="CDD" id="cd04301">
    <property type="entry name" value="NAT_SF"/>
    <property type="match status" value="1"/>
</dbReference>
<feature type="domain" description="N-acetyltransferase" evidence="3">
    <location>
        <begin position="5"/>
        <end position="157"/>
    </location>
</feature>
<dbReference type="Proteomes" id="UP000219353">
    <property type="component" value="Unassembled WGS sequence"/>
</dbReference>
<reference evidence="5" key="1">
    <citation type="submission" date="2017-09" db="EMBL/GenBank/DDBJ databases">
        <authorList>
            <person name="Varghese N."/>
            <person name="Submissions S."/>
        </authorList>
    </citation>
    <scope>NUCLEOTIDE SEQUENCE [LARGE SCALE GENOMIC DNA]</scope>
    <source>
        <strain evidence="5">CGMCC 1.12461</strain>
    </source>
</reference>
<evidence type="ECO:0000259" key="3">
    <source>
        <dbReference type="PROSITE" id="PS51186"/>
    </source>
</evidence>
<name>A0A285I825_9GAMM</name>
<dbReference type="EMBL" id="OBEB01000001">
    <property type="protein sequence ID" value="SNY44118.1"/>
    <property type="molecule type" value="Genomic_DNA"/>
</dbReference>
<keyword evidence="5" id="KW-1185">Reference proteome</keyword>
<dbReference type="OrthoDB" id="5459937at2"/>
<dbReference type="InterPro" id="IPR016181">
    <property type="entry name" value="Acyl_CoA_acyltransferase"/>
</dbReference>
<keyword evidence="2" id="KW-0012">Acyltransferase</keyword>
<dbReference type="RefSeq" id="WP_097109932.1">
    <property type="nucleotide sequence ID" value="NZ_OBEB01000001.1"/>
</dbReference>
<dbReference type="InterPro" id="IPR000182">
    <property type="entry name" value="GNAT_dom"/>
</dbReference>
<evidence type="ECO:0000256" key="2">
    <source>
        <dbReference type="ARBA" id="ARBA00023315"/>
    </source>
</evidence>
<protein>
    <submittedName>
        <fullName evidence="4">Phosphinothricin acetyltransferase</fullName>
    </submittedName>
</protein>
<accession>A0A285I825</accession>
<dbReference type="PANTHER" id="PTHR43072">
    <property type="entry name" value="N-ACETYLTRANSFERASE"/>
    <property type="match status" value="1"/>
</dbReference>
<dbReference type="Pfam" id="PF00583">
    <property type="entry name" value="Acetyltransf_1"/>
    <property type="match status" value="1"/>
</dbReference>
<gene>
    <name evidence="4" type="ORF">SAMN06297280_0694</name>
</gene>
<organism evidence="4 5">
    <name type="scientific">Arsukibacterium tuosuense</name>
    <dbReference type="NCBI Taxonomy" id="1323745"/>
    <lineage>
        <taxon>Bacteria</taxon>
        <taxon>Pseudomonadati</taxon>
        <taxon>Pseudomonadota</taxon>
        <taxon>Gammaproteobacteria</taxon>
        <taxon>Chromatiales</taxon>
        <taxon>Chromatiaceae</taxon>
        <taxon>Arsukibacterium</taxon>
    </lineage>
</organism>
<dbReference type="Gene3D" id="3.40.630.30">
    <property type="match status" value="1"/>
</dbReference>
<dbReference type="SUPFAM" id="SSF55729">
    <property type="entry name" value="Acyl-CoA N-acyltransferases (Nat)"/>
    <property type="match status" value="1"/>
</dbReference>
<proteinExistence type="predicted"/>
<dbReference type="PANTHER" id="PTHR43072:SF23">
    <property type="entry name" value="UPF0039 PROTEIN C11D3.02C"/>
    <property type="match status" value="1"/>
</dbReference>
<keyword evidence="1 4" id="KW-0808">Transferase</keyword>
<dbReference type="AlphaFoldDB" id="A0A285I825"/>
<dbReference type="GO" id="GO:0016747">
    <property type="term" value="F:acyltransferase activity, transferring groups other than amino-acyl groups"/>
    <property type="evidence" value="ECO:0007669"/>
    <property type="project" value="InterPro"/>
</dbReference>
<evidence type="ECO:0000256" key="1">
    <source>
        <dbReference type="ARBA" id="ARBA00022679"/>
    </source>
</evidence>
<dbReference type="PROSITE" id="PS51186">
    <property type="entry name" value="GNAT"/>
    <property type="match status" value="1"/>
</dbReference>
<evidence type="ECO:0000313" key="4">
    <source>
        <dbReference type="EMBL" id="SNY44118.1"/>
    </source>
</evidence>
<evidence type="ECO:0000313" key="5">
    <source>
        <dbReference type="Proteomes" id="UP000219353"/>
    </source>
</evidence>